<organism evidence="1">
    <name type="scientific">Siphoviridae sp. ctmP19</name>
    <dbReference type="NCBI Taxonomy" id="2825651"/>
    <lineage>
        <taxon>Viruses</taxon>
        <taxon>Duplodnaviria</taxon>
        <taxon>Heunggongvirae</taxon>
        <taxon>Uroviricota</taxon>
        <taxon>Caudoviricetes</taxon>
    </lineage>
</organism>
<sequence>MKDIVIYLHLNGHLRQWLIHALGNPVRFPARSYENLLMVRHLKRKTDRTERPTNQSTETVAICLPDNSMHRPEYYNHLTQRGRRLLSVSIDNLFRMHLWSDCSPLVGSSGELNRGIDAWCAANGISLEYREAVRQKFYRMRRLYETNGIIVKKKRENRIHYTPHFCTHLF</sequence>
<evidence type="ECO:0000313" key="1">
    <source>
        <dbReference type="EMBL" id="DAE06492.1"/>
    </source>
</evidence>
<protein>
    <submittedName>
        <fullName evidence="1">Uncharacterized protein</fullName>
    </submittedName>
</protein>
<accession>A0A8S5PJZ5</accession>
<dbReference type="EMBL" id="BK015438">
    <property type="protein sequence ID" value="DAE06492.1"/>
    <property type="molecule type" value="Genomic_DNA"/>
</dbReference>
<reference evidence="1" key="1">
    <citation type="journal article" date="2021" name="Proc. Natl. Acad. Sci. U.S.A.">
        <title>A Catalog of Tens of Thousands of Viruses from Human Metagenomes Reveals Hidden Associations with Chronic Diseases.</title>
        <authorList>
            <person name="Tisza M.J."/>
            <person name="Buck C.B."/>
        </authorList>
    </citation>
    <scope>NUCLEOTIDE SEQUENCE</scope>
    <source>
        <strain evidence="1">CtmP19</strain>
    </source>
</reference>
<proteinExistence type="predicted"/>
<name>A0A8S5PJZ5_9CAUD</name>